<evidence type="ECO:0000256" key="1">
    <source>
        <dbReference type="SAM" id="MobiDB-lite"/>
    </source>
</evidence>
<name>A0A3P3D653_9RHOB</name>
<sequence>MAQDSGALRGRRRIAGGRRDLRQALLQAARAASLHNPTLKTAAQRLRDKGKPHMSCSLQSPGGSWRVRMPSSNQGRNGVLQPERNTVVRPHKRAFLRAIAPLAAMASGQVRVS</sequence>
<accession>A0A3P3D653</accession>
<organism evidence="2 3">
    <name type="scientific">Falsigemmobacter faecalis</name>
    <dbReference type="NCBI Taxonomy" id="2488730"/>
    <lineage>
        <taxon>Bacteria</taxon>
        <taxon>Pseudomonadati</taxon>
        <taxon>Pseudomonadota</taxon>
        <taxon>Alphaproteobacteria</taxon>
        <taxon>Rhodobacterales</taxon>
        <taxon>Paracoccaceae</taxon>
        <taxon>Falsigemmobacter</taxon>
    </lineage>
</organism>
<dbReference type="EMBL" id="RRAZ01000048">
    <property type="protein sequence ID" value="RRH69066.1"/>
    <property type="molecule type" value="Genomic_DNA"/>
</dbReference>
<comment type="caution">
    <text evidence="2">The sequence shown here is derived from an EMBL/GenBank/DDBJ whole genome shotgun (WGS) entry which is preliminary data.</text>
</comment>
<proteinExistence type="predicted"/>
<evidence type="ECO:0000313" key="2">
    <source>
        <dbReference type="EMBL" id="RRH69066.1"/>
    </source>
</evidence>
<feature type="region of interest" description="Disordered" evidence="1">
    <location>
        <begin position="46"/>
        <end position="86"/>
    </location>
</feature>
<protein>
    <submittedName>
        <fullName evidence="2">Uncharacterized protein</fullName>
    </submittedName>
</protein>
<gene>
    <name evidence="2" type="ORF">EG244_18855</name>
</gene>
<keyword evidence="3" id="KW-1185">Reference proteome</keyword>
<evidence type="ECO:0000313" key="3">
    <source>
        <dbReference type="Proteomes" id="UP000282125"/>
    </source>
</evidence>
<reference evidence="2 3" key="1">
    <citation type="submission" date="2018-11" db="EMBL/GenBank/DDBJ databases">
        <title>Gemmobacter sp. nov., YIM 102744-1 draft genome.</title>
        <authorList>
            <person name="Li G."/>
            <person name="Jiang Y."/>
        </authorList>
    </citation>
    <scope>NUCLEOTIDE SEQUENCE [LARGE SCALE GENOMIC DNA]</scope>
    <source>
        <strain evidence="2 3">YIM 102744-1</strain>
    </source>
</reference>
<dbReference type="Proteomes" id="UP000282125">
    <property type="component" value="Unassembled WGS sequence"/>
</dbReference>
<dbReference type="AlphaFoldDB" id="A0A3P3D653"/>